<evidence type="ECO:0000313" key="2">
    <source>
        <dbReference type="EMBL" id="EFV02484.1"/>
    </source>
</evidence>
<dbReference type="RefSeq" id="WP_006597811.1">
    <property type="nucleotide sequence ID" value="NZ_GL622359.1"/>
</dbReference>
<comment type="caution">
    <text evidence="2">The sequence shown here is derived from an EMBL/GenBank/DDBJ whole genome shotgun (WGS) entry which is preliminary data.</text>
</comment>
<dbReference type="PANTHER" id="PTHR43014">
    <property type="entry name" value="MERCURIC REDUCTASE"/>
    <property type="match status" value="1"/>
</dbReference>
<dbReference type="EMBL" id="AEQN01000007">
    <property type="protein sequence ID" value="EFV02484.1"/>
    <property type="molecule type" value="Genomic_DNA"/>
</dbReference>
<name>E6MEF9_9FIRM</name>
<sequence length="82" mass="9017">MFVLRFADGQEKRIFGETIVINTGSQSVVPPIPGLAESNRVFTSDALLDLAVLPKHPIIVIIGYIGLEFASIFTNFDDHSTR</sequence>
<evidence type="ECO:0000313" key="3">
    <source>
        <dbReference type="Proteomes" id="UP000004754"/>
    </source>
</evidence>
<dbReference type="Gene3D" id="3.50.50.60">
    <property type="entry name" value="FAD/NAD(P)-binding domain"/>
    <property type="match status" value="2"/>
</dbReference>
<dbReference type="PRINTS" id="PR00945">
    <property type="entry name" value="HGRDTASE"/>
</dbReference>
<dbReference type="InterPro" id="IPR036188">
    <property type="entry name" value="FAD/NAD-bd_sf"/>
</dbReference>
<dbReference type="STRING" id="887929.HMP0721_0392"/>
<accession>E6MEF9</accession>
<gene>
    <name evidence="2" type="ORF">HMP0721_0392</name>
</gene>
<dbReference type="eggNOG" id="COG1249">
    <property type="taxonomic scope" value="Bacteria"/>
</dbReference>
<dbReference type="Pfam" id="PF07992">
    <property type="entry name" value="Pyr_redox_2"/>
    <property type="match status" value="1"/>
</dbReference>
<dbReference type="InterPro" id="IPR023753">
    <property type="entry name" value="FAD/NAD-binding_dom"/>
</dbReference>
<dbReference type="PANTHER" id="PTHR43014:SF4">
    <property type="entry name" value="PYRIDINE NUCLEOTIDE-DISULFIDE OXIDOREDUCTASE RCLA-RELATED"/>
    <property type="match status" value="1"/>
</dbReference>
<proteinExistence type="predicted"/>
<protein>
    <recommendedName>
        <fullName evidence="1">FAD/NAD(P)-binding domain-containing protein</fullName>
    </recommendedName>
</protein>
<organism evidence="2 3">
    <name type="scientific">Pseudoramibacter alactolyticus ATCC 23263</name>
    <dbReference type="NCBI Taxonomy" id="887929"/>
    <lineage>
        <taxon>Bacteria</taxon>
        <taxon>Bacillati</taxon>
        <taxon>Bacillota</taxon>
        <taxon>Clostridia</taxon>
        <taxon>Eubacteriales</taxon>
        <taxon>Eubacteriaceae</taxon>
        <taxon>Pseudoramibacter</taxon>
    </lineage>
</organism>
<dbReference type="SUPFAM" id="SSF51905">
    <property type="entry name" value="FAD/NAD(P)-binding domain"/>
    <property type="match status" value="1"/>
</dbReference>
<keyword evidence="3" id="KW-1185">Reference proteome</keyword>
<dbReference type="AlphaFoldDB" id="E6MEF9"/>
<evidence type="ECO:0000259" key="1">
    <source>
        <dbReference type="Pfam" id="PF07992"/>
    </source>
</evidence>
<reference evidence="2 3" key="1">
    <citation type="submission" date="2010-12" db="EMBL/GenBank/DDBJ databases">
        <authorList>
            <person name="Muzny D."/>
            <person name="Qin X."/>
            <person name="Deng J."/>
            <person name="Jiang H."/>
            <person name="Liu Y."/>
            <person name="Qu J."/>
            <person name="Song X.-Z."/>
            <person name="Zhang L."/>
            <person name="Thornton R."/>
            <person name="Coyle M."/>
            <person name="Francisco L."/>
            <person name="Jackson L."/>
            <person name="Javaid M."/>
            <person name="Korchina V."/>
            <person name="Kovar C."/>
            <person name="Mata R."/>
            <person name="Mathew T."/>
            <person name="Ngo R."/>
            <person name="Nguyen L."/>
            <person name="Nguyen N."/>
            <person name="Okwuonu G."/>
            <person name="Ongeri F."/>
            <person name="Pham C."/>
            <person name="Simmons D."/>
            <person name="Wilczek-Boney K."/>
            <person name="Hale W."/>
            <person name="Jakkamsetti A."/>
            <person name="Pham P."/>
            <person name="Ruth R."/>
            <person name="San Lucas F."/>
            <person name="Warren J."/>
            <person name="Zhang J."/>
            <person name="Zhao Z."/>
            <person name="Zhou C."/>
            <person name="Zhu D."/>
            <person name="Lee S."/>
            <person name="Bess C."/>
            <person name="Blankenburg K."/>
            <person name="Forbes L."/>
            <person name="Fu Q."/>
            <person name="Gubbala S."/>
            <person name="Hirani K."/>
            <person name="Jayaseelan J.C."/>
            <person name="Lara F."/>
            <person name="Munidasa M."/>
            <person name="Palculict T."/>
            <person name="Patil S."/>
            <person name="Pu L.-L."/>
            <person name="Saada N."/>
            <person name="Tang L."/>
            <person name="Weissenberger G."/>
            <person name="Zhu Y."/>
            <person name="Hemphill L."/>
            <person name="Shang Y."/>
            <person name="Youmans B."/>
            <person name="Ayvaz T."/>
            <person name="Ross M."/>
            <person name="Santibanez J."/>
            <person name="Aqrawi P."/>
            <person name="Gross S."/>
            <person name="Joshi V."/>
            <person name="Fowler G."/>
            <person name="Nazareth L."/>
            <person name="Reid J."/>
            <person name="Worley K."/>
            <person name="Petrosino J."/>
            <person name="Highlander S."/>
            <person name="Gibbs R."/>
        </authorList>
    </citation>
    <scope>NUCLEOTIDE SEQUENCE [LARGE SCALE GENOMIC DNA]</scope>
    <source>
        <strain evidence="2 3">ATCC 23263</strain>
    </source>
</reference>
<dbReference type="Proteomes" id="UP000004754">
    <property type="component" value="Unassembled WGS sequence"/>
</dbReference>
<dbReference type="HOGENOM" id="CLU_2555630_0_0_9"/>
<feature type="domain" description="FAD/NAD(P)-binding" evidence="1">
    <location>
        <begin position="9"/>
        <end position="79"/>
    </location>
</feature>
<dbReference type="GO" id="GO:0003955">
    <property type="term" value="F:NAD(P)H dehydrogenase (quinone) activity"/>
    <property type="evidence" value="ECO:0007669"/>
    <property type="project" value="TreeGrafter"/>
</dbReference>
<dbReference type="GO" id="GO:0050660">
    <property type="term" value="F:flavin adenine dinucleotide binding"/>
    <property type="evidence" value="ECO:0007669"/>
    <property type="project" value="TreeGrafter"/>
</dbReference>